<dbReference type="OrthoDB" id="5431456at2759"/>
<protein>
    <recommendedName>
        <fullName evidence="6">PHD-type domain-containing protein</fullName>
    </recommendedName>
</protein>
<gene>
    <name evidence="7" type="ORF">B0J11DRAFT_298788</name>
</gene>
<feature type="compositionally biased region" description="Polar residues" evidence="5">
    <location>
        <begin position="425"/>
        <end position="446"/>
    </location>
</feature>
<keyword evidence="3" id="KW-0862">Zinc</keyword>
<comment type="caution">
    <text evidence="7">The sequence shown here is derived from an EMBL/GenBank/DDBJ whole genome shotgun (WGS) entry which is preliminary data.</text>
</comment>
<feature type="region of interest" description="Disordered" evidence="5">
    <location>
        <begin position="473"/>
        <end position="542"/>
    </location>
</feature>
<dbReference type="Gene3D" id="3.30.40.10">
    <property type="entry name" value="Zinc/RING finger domain, C3HC4 (zinc finger)"/>
    <property type="match status" value="1"/>
</dbReference>
<dbReference type="GO" id="GO:0008270">
    <property type="term" value="F:zinc ion binding"/>
    <property type="evidence" value="ECO:0007669"/>
    <property type="project" value="UniProtKB-KW"/>
</dbReference>
<evidence type="ECO:0000256" key="1">
    <source>
        <dbReference type="ARBA" id="ARBA00022723"/>
    </source>
</evidence>
<feature type="region of interest" description="Disordered" evidence="5">
    <location>
        <begin position="345"/>
        <end position="364"/>
    </location>
</feature>
<dbReference type="InterPro" id="IPR013083">
    <property type="entry name" value="Znf_RING/FYVE/PHD"/>
</dbReference>
<keyword evidence="1" id="KW-0479">Metal-binding</keyword>
<feature type="compositionally biased region" description="Acidic residues" evidence="5">
    <location>
        <begin position="520"/>
        <end position="530"/>
    </location>
</feature>
<dbReference type="CDD" id="cd15489">
    <property type="entry name" value="PHD_SF"/>
    <property type="match status" value="1"/>
</dbReference>
<name>A0A9P9ILT7_9PLEO</name>
<dbReference type="AlphaFoldDB" id="A0A9P9ILT7"/>
<feature type="compositionally biased region" description="Polar residues" evidence="5">
    <location>
        <begin position="126"/>
        <end position="136"/>
    </location>
</feature>
<reference evidence="7" key="1">
    <citation type="journal article" date="2021" name="Nat. Commun.">
        <title>Genetic determinants of endophytism in the Arabidopsis root mycobiome.</title>
        <authorList>
            <person name="Mesny F."/>
            <person name="Miyauchi S."/>
            <person name="Thiergart T."/>
            <person name="Pickel B."/>
            <person name="Atanasova L."/>
            <person name="Karlsson M."/>
            <person name="Huettel B."/>
            <person name="Barry K.W."/>
            <person name="Haridas S."/>
            <person name="Chen C."/>
            <person name="Bauer D."/>
            <person name="Andreopoulos W."/>
            <person name="Pangilinan J."/>
            <person name="LaButti K."/>
            <person name="Riley R."/>
            <person name="Lipzen A."/>
            <person name="Clum A."/>
            <person name="Drula E."/>
            <person name="Henrissat B."/>
            <person name="Kohler A."/>
            <person name="Grigoriev I.V."/>
            <person name="Martin F.M."/>
            <person name="Hacquard S."/>
        </authorList>
    </citation>
    <scope>NUCLEOTIDE SEQUENCE</scope>
    <source>
        <strain evidence="7">MPI-CAGE-CH-0243</strain>
    </source>
</reference>
<dbReference type="Proteomes" id="UP000700596">
    <property type="component" value="Unassembled WGS sequence"/>
</dbReference>
<feature type="region of interest" description="Disordered" evidence="5">
    <location>
        <begin position="415"/>
        <end position="459"/>
    </location>
</feature>
<evidence type="ECO:0000256" key="5">
    <source>
        <dbReference type="SAM" id="MobiDB-lite"/>
    </source>
</evidence>
<feature type="region of interest" description="Disordered" evidence="5">
    <location>
        <begin position="126"/>
        <end position="149"/>
    </location>
</feature>
<dbReference type="InterPro" id="IPR036388">
    <property type="entry name" value="WH-like_DNA-bd_sf"/>
</dbReference>
<accession>A0A9P9ILT7</accession>
<keyword evidence="2 4" id="KW-0863">Zinc-finger</keyword>
<evidence type="ECO:0000259" key="6">
    <source>
        <dbReference type="PROSITE" id="PS50016"/>
    </source>
</evidence>
<dbReference type="SUPFAM" id="SSF57903">
    <property type="entry name" value="FYVE/PHD zinc finger"/>
    <property type="match status" value="1"/>
</dbReference>
<organism evidence="7 8">
    <name type="scientific">Dendryphion nanum</name>
    <dbReference type="NCBI Taxonomy" id="256645"/>
    <lineage>
        <taxon>Eukaryota</taxon>
        <taxon>Fungi</taxon>
        <taxon>Dikarya</taxon>
        <taxon>Ascomycota</taxon>
        <taxon>Pezizomycotina</taxon>
        <taxon>Dothideomycetes</taxon>
        <taxon>Pleosporomycetidae</taxon>
        <taxon>Pleosporales</taxon>
        <taxon>Torulaceae</taxon>
        <taxon>Dendryphion</taxon>
    </lineage>
</organism>
<dbReference type="EMBL" id="JAGMWT010000007">
    <property type="protein sequence ID" value="KAH7125131.1"/>
    <property type="molecule type" value="Genomic_DNA"/>
</dbReference>
<keyword evidence="8" id="KW-1185">Reference proteome</keyword>
<evidence type="ECO:0000256" key="3">
    <source>
        <dbReference type="ARBA" id="ARBA00022833"/>
    </source>
</evidence>
<evidence type="ECO:0000256" key="2">
    <source>
        <dbReference type="ARBA" id="ARBA00022771"/>
    </source>
</evidence>
<evidence type="ECO:0000313" key="8">
    <source>
        <dbReference type="Proteomes" id="UP000700596"/>
    </source>
</evidence>
<dbReference type="PROSITE" id="PS50016">
    <property type="entry name" value="ZF_PHD_2"/>
    <property type="match status" value="1"/>
</dbReference>
<feature type="domain" description="PHD-type" evidence="6">
    <location>
        <begin position="68"/>
        <end position="121"/>
    </location>
</feature>
<feature type="compositionally biased region" description="Polar residues" evidence="5">
    <location>
        <begin position="477"/>
        <end position="495"/>
    </location>
</feature>
<sequence length="933" mass="104533">MSISPPPIKRQRTLQSESICKDDVKADWENGIRSSLIPNALINQPRIRNDDEKTDLSSVFGVNGSHIIEKCCQCKKSTNKSYDPLKKCPSCNRHFHDGCRKPRPQNAAERITWRCSTCIRKGRSSLSHSVTNSRDSSLARPLTHSRDSSLTRHLIPTNSTDTLVPVANSDGYLRDQRDRVLVQENPRLLKKAATSLMEERRLSSSGVLDPGFDEIFESDAMSQANLDKFVHESTLSIDSTEQLPITSTPNLIRSEIPPTPTLHSSQIPVRSPAFQHLQGDNSSSKNIVSQAEILSSLPSVSPLRSGNNIISTTLCHLCKTKRILPKKGDTNATCHDCKRRRSSINQDGFPASIPETPDHSSLPAKNLVNCSPKEPTSRQTLDWVNNDERNKRIVPRKVSRNDALSLRSLSTPNYYASDTEAEAPQVNTERSPSPDTIISAESTPTTVFRPPSSESETELLEPVDDVFDIAHAGADTGDTSEMNSFTEEPTLSVSVPNLPEHRSEKSSLTDGYSTSTPSPDENEGDMDNLMEESTLPSPDWPEIEKRGTLMHSAVTDIANTPRLVVTFDNKAGECKSCRILLKENLDQPPIKNSHLKHGRFSYRELIGSALLSAGTPLMVVEIRDWIVRAFPEKYYALEKKKGQTFIQKNLSSILSNHNDFRKTSISGQKAAMWTFANEATKKRYSIAAEQDTIIDESSLMSRRVGEAHNGLNQFHSRQQQSMRDTVESEVLEIDGLADERSNTSLETNDDAIKLLRELVTQVSEPMAKQLNRVVHFLKIPYSDNNRQVQPESNRKLHELGPDLKLECSFDKAYPEYSEPLARMTKDDIDKKIQEIKKRPSRKARFGELLATARYLREDVHDELGHKPKTILPDPNGDVLMNEGEREVSLKEALNLPHLTIPILHDGQLAFRDGTIVNGKLPRSRVVYKIGRRF</sequence>
<proteinExistence type="predicted"/>
<feature type="compositionally biased region" description="Polar residues" evidence="5">
    <location>
        <begin position="508"/>
        <end position="519"/>
    </location>
</feature>
<dbReference type="InterPro" id="IPR011011">
    <property type="entry name" value="Znf_FYVE_PHD"/>
</dbReference>
<dbReference type="Gene3D" id="1.10.10.10">
    <property type="entry name" value="Winged helix-like DNA-binding domain superfamily/Winged helix DNA-binding domain"/>
    <property type="match status" value="1"/>
</dbReference>
<dbReference type="InterPro" id="IPR019787">
    <property type="entry name" value="Znf_PHD-finger"/>
</dbReference>
<evidence type="ECO:0000256" key="4">
    <source>
        <dbReference type="PROSITE-ProRule" id="PRU00146"/>
    </source>
</evidence>
<evidence type="ECO:0000313" key="7">
    <source>
        <dbReference type="EMBL" id="KAH7125131.1"/>
    </source>
</evidence>